<dbReference type="Pfam" id="PF07995">
    <property type="entry name" value="GSDH"/>
    <property type="match status" value="1"/>
</dbReference>
<dbReference type="PANTHER" id="PTHR19328">
    <property type="entry name" value="HEDGEHOG-INTERACTING PROTEIN"/>
    <property type="match status" value="1"/>
</dbReference>
<gene>
    <name evidence="3" type="ORF">WKW79_11540</name>
</gene>
<dbReference type="GO" id="GO:0016491">
    <property type="term" value="F:oxidoreductase activity"/>
    <property type="evidence" value="ECO:0007669"/>
    <property type="project" value="UniProtKB-KW"/>
</dbReference>
<dbReference type="PROSITE" id="PS51257">
    <property type="entry name" value="PROKAR_LIPOPROTEIN"/>
    <property type="match status" value="1"/>
</dbReference>
<proteinExistence type="predicted"/>
<keyword evidence="4" id="KW-1185">Reference proteome</keyword>
<evidence type="ECO:0000313" key="4">
    <source>
        <dbReference type="Proteomes" id="UP001367030"/>
    </source>
</evidence>
<dbReference type="InterPro" id="IPR011041">
    <property type="entry name" value="Quinoprot_gluc/sorb_DH_b-prop"/>
</dbReference>
<feature type="compositionally biased region" description="Pro residues" evidence="1">
    <location>
        <begin position="47"/>
        <end position="63"/>
    </location>
</feature>
<evidence type="ECO:0000259" key="2">
    <source>
        <dbReference type="Pfam" id="PF07995"/>
    </source>
</evidence>
<dbReference type="PANTHER" id="PTHR19328:SF75">
    <property type="entry name" value="ALDOSE SUGAR DEHYDROGENASE YLII"/>
    <property type="match status" value="1"/>
</dbReference>
<comment type="caution">
    <text evidence="3">The sequence shown here is derived from an EMBL/GenBank/DDBJ whole genome shotgun (WGS) entry which is preliminary data.</text>
</comment>
<dbReference type="RefSeq" id="WP_340335293.1">
    <property type="nucleotide sequence ID" value="NZ_JBBKZS010000004.1"/>
</dbReference>
<dbReference type="Gene3D" id="2.120.10.30">
    <property type="entry name" value="TolB, C-terminal domain"/>
    <property type="match status" value="1"/>
</dbReference>
<name>A0ABU8X5W2_9BURK</name>
<evidence type="ECO:0000313" key="3">
    <source>
        <dbReference type="EMBL" id="MEJ8855207.1"/>
    </source>
</evidence>
<reference evidence="3 4" key="1">
    <citation type="submission" date="2024-03" db="EMBL/GenBank/DDBJ databases">
        <title>Novel species of the genus Variovorax.</title>
        <authorList>
            <person name="Liu Q."/>
            <person name="Xin Y.-H."/>
        </authorList>
    </citation>
    <scope>NUCLEOTIDE SEQUENCE [LARGE SCALE GENOMIC DNA]</scope>
    <source>
        <strain evidence="3 4">KACC 18901</strain>
    </source>
</reference>
<dbReference type="SUPFAM" id="SSF50952">
    <property type="entry name" value="Soluble quinoprotein glucose dehydrogenase"/>
    <property type="match status" value="1"/>
</dbReference>
<feature type="region of interest" description="Disordered" evidence="1">
    <location>
        <begin position="42"/>
        <end position="91"/>
    </location>
</feature>
<feature type="compositionally biased region" description="Pro residues" evidence="1">
    <location>
        <begin position="73"/>
        <end position="91"/>
    </location>
</feature>
<dbReference type="InterPro" id="IPR012938">
    <property type="entry name" value="Glc/Sorbosone_DH"/>
</dbReference>
<evidence type="ECO:0000256" key="1">
    <source>
        <dbReference type="SAM" id="MobiDB-lite"/>
    </source>
</evidence>
<protein>
    <submittedName>
        <fullName evidence="3">PQQ-dependent sugar dehydrogenase</fullName>
        <ecNumber evidence="3">1.1.5.-</ecNumber>
    </submittedName>
</protein>
<organism evidence="3 4">
    <name type="scientific">Variovorax robiniae</name>
    <dbReference type="NCBI Taxonomy" id="1836199"/>
    <lineage>
        <taxon>Bacteria</taxon>
        <taxon>Pseudomonadati</taxon>
        <taxon>Pseudomonadota</taxon>
        <taxon>Betaproteobacteria</taxon>
        <taxon>Burkholderiales</taxon>
        <taxon>Comamonadaceae</taxon>
        <taxon>Variovorax</taxon>
    </lineage>
</organism>
<dbReference type="Proteomes" id="UP001367030">
    <property type="component" value="Unassembled WGS sequence"/>
</dbReference>
<keyword evidence="3" id="KW-0560">Oxidoreductase</keyword>
<accession>A0ABU8X5W2</accession>
<dbReference type="InterPro" id="IPR011042">
    <property type="entry name" value="6-blade_b-propeller_TolB-like"/>
</dbReference>
<dbReference type="EC" id="1.1.5.-" evidence="3"/>
<feature type="domain" description="Glucose/Sorbosone dehydrogenase" evidence="2">
    <location>
        <begin position="104"/>
        <end position="455"/>
    </location>
</feature>
<dbReference type="EMBL" id="JBBKZS010000004">
    <property type="protein sequence ID" value="MEJ8855207.1"/>
    <property type="molecule type" value="Genomic_DNA"/>
</dbReference>
<sequence>MSKKNLLWAVAPVLLVSCGGGGGSGGGIALPIAAVNAPATTNENAPAPAPAPAGTPVAAPPAAPAAGPAAAPAGPPVAAPPPAAATPAPPSGPLKVTEVATGLPYPWSLAFLPDGRMLITERTGRLHIRNANGSAINGGNDIVCCVPAVDSDGQGGLLDVALDPAFATNKRIYMTIAERDTADATLNGTAVIRAVLDADNRTLSGVTVIYRQAPKVQSEGHFGSRLAFDNQGYLFVTMGERQLDSQRGFAQDLTRGNGKVARITTDGAPAPGNPNFGVAGAQPAIWSYGHRNPQGAAMRPGTNQLWTSEHGPQGGDEVNLTQAGRNYGWPTISFGQEYGTLTQVGVGTAMAGMEQPAWHWDKIDGSGWTPGTPKSSTAPSGLAFYSAPNIPEWQGSMFVGALAGMSLWRLTMSGDTVVSQERLLAERVERIRDVRQGPDGWLYVLTDGASGKLLRLTR</sequence>